<organism evidence="1 2">
    <name type="scientific">Adineta steineri</name>
    <dbReference type="NCBI Taxonomy" id="433720"/>
    <lineage>
        <taxon>Eukaryota</taxon>
        <taxon>Metazoa</taxon>
        <taxon>Spiralia</taxon>
        <taxon>Gnathifera</taxon>
        <taxon>Rotifera</taxon>
        <taxon>Eurotatoria</taxon>
        <taxon>Bdelloidea</taxon>
        <taxon>Adinetida</taxon>
        <taxon>Adinetidae</taxon>
        <taxon>Adineta</taxon>
    </lineage>
</organism>
<evidence type="ECO:0000313" key="1">
    <source>
        <dbReference type="EMBL" id="CAF1563199.1"/>
    </source>
</evidence>
<dbReference type="Proteomes" id="UP000663845">
    <property type="component" value="Unassembled WGS sequence"/>
</dbReference>
<reference evidence="1" key="1">
    <citation type="submission" date="2021-02" db="EMBL/GenBank/DDBJ databases">
        <authorList>
            <person name="Nowell W R."/>
        </authorList>
    </citation>
    <scope>NUCLEOTIDE SEQUENCE</scope>
</reference>
<feature type="non-terminal residue" evidence="1">
    <location>
        <position position="44"/>
    </location>
</feature>
<sequence>MNISNFDITGWYSIPQSYECCHCQCHHHHMSNNSNVSDNEVNNY</sequence>
<proteinExistence type="predicted"/>
<dbReference type="EMBL" id="CAJNOG010006982">
    <property type="protein sequence ID" value="CAF1563199.1"/>
    <property type="molecule type" value="Genomic_DNA"/>
</dbReference>
<comment type="caution">
    <text evidence="1">The sequence shown here is derived from an EMBL/GenBank/DDBJ whole genome shotgun (WGS) entry which is preliminary data.</text>
</comment>
<dbReference type="AlphaFoldDB" id="A0A815XXJ9"/>
<protein>
    <submittedName>
        <fullName evidence="1">Uncharacterized protein</fullName>
    </submittedName>
</protein>
<name>A0A815XXJ9_9BILA</name>
<evidence type="ECO:0000313" key="2">
    <source>
        <dbReference type="Proteomes" id="UP000663845"/>
    </source>
</evidence>
<gene>
    <name evidence="1" type="ORF">JYZ213_LOCUS46998</name>
</gene>
<accession>A0A815XXJ9</accession>